<evidence type="ECO:0000313" key="6">
    <source>
        <dbReference type="EMBL" id="SFL11520.1"/>
    </source>
</evidence>
<keyword evidence="4" id="KW-0804">Transcription</keyword>
<evidence type="ECO:0000313" key="7">
    <source>
        <dbReference type="Proteomes" id="UP000199598"/>
    </source>
</evidence>
<keyword evidence="3" id="KW-0010">Activator</keyword>
<dbReference type="SMART" id="SM00342">
    <property type="entry name" value="HTH_ARAC"/>
    <property type="match status" value="1"/>
</dbReference>
<dbReference type="PROSITE" id="PS01124">
    <property type="entry name" value="HTH_ARAC_FAMILY_2"/>
    <property type="match status" value="1"/>
</dbReference>
<feature type="domain" description="HTH araC/xylS-type" evidence="5">
    <location>
        <begin position="185"/>
        <end position="283"/>
    </location>
</feature>
<evidence type="ECO:0000256" key="2">
    <source>
        <dbReference type="ARBA" id="ARBA00023125"/>
    </source>
</evidence>
<dbReference type="Gene3D" id="2.60.120.10">
    <property type="entry name" value="Jelly Rolls"/>
    <property type="match status" value="1"/>
</dbReference>
<dbReference type="PROSITE" id="PS00041">
    <property type="entry name" value="HTH_ARAC_FAMILY_1"/>
    <property type="match status" value="1"/>
</dbReference>
<keyword evidence="7" id="KW-1185">Reference proteome</keyword>
<dbReference type="Pfam" id="PF12833">
    <property type="entry name" value="HTH_18"/>
    <property type="match status" value="1"/>
</dbReference>
<protein>
    <submittedName>
        <fullName evidence="6">AraC-type DNA-binding protein</fullName>
    </submittedName>
</protein>
<dbReference type="Gene3D" id="1.10.10.60">
    <property type="entry name" value="Homeodomain-like"/>
    <property type="match status" value="2"/>
</dbReference>
<dbReference type="PRINTS" id="PR00032">
    <property type="entry name" value="HTHARAC"/>
</dbReference>
<evidence type="ECO:0000256" key="4">
    <source>
        <dbReference type="ARBA" id="ARBA00023163"/>
    </source>
</evidence>
<comment type="caution">
    <text evidence="6">The sequence shown here is derived from an EMBL/GenBank/DDBJ whole genome shotgun (WGS) entry which is preliminary data.</text>
</comment>
<dbReference type="RefSeq" id="WP_063299683.1">
    <property type="nucleotide sequence ID" value="NZ_FOSK01000017.1"/>
</dbReference>
<dbReference type="GO" id="GO:0003677">
    <property type="term" value="F:DNA binding"/>
    <property type="evidence" value="ECO:0007669"/>
    <property type="project" value="UniProtKB-KW"/>
</dbReference>
<dbReference type="InterPro" id="IPR009057">
    <property type="entry name" value="Homeodomain-like_sf"/>
</dbReference>
<dbReference type="SUPFAM" id="SSF46689">
    <property type="entry name" value="Homeodomain-like"/>
    <property type="match status" value="2"/>
</dbReference>
<dbReference type="Proteomes" id="UP000199598">
    <property type="component" value="Unassembled WGS sequence"/>
</dbReference>
<dbReference type="Pfam" id="PF02311">
    <property type="entry name" value="AraC_binding"/>
    <property type="match status" value="1"/>
</dbReference>
<dbReference type="EMBL" id="FOSK01000017">
    <property type="protein sequence ID" value="SFL11520.1"/>
    <property type="molecule type" value="Genomic_DNA"/>
</dbReference>
<dbReference type="InterPro" id="IPR014710">
    <property type="entry name" value="RmlC-like_jellyroll"/>
</dbReference>
<evidence type="ECO:0000259" key="5">
    <source>
        <dbReference type="PROSITE" id="PS01124"/>
    </source>
</evidence>
<dbReference type="InterPro" id="IPR018060">
    <property type="entry name" value="HTH_AraC"/>
</dbReference>
<accession>A0A1I4F2G7</accession>
<evidence type="ECO:0000256" key="1">
    <source>
        <dbReference type="ARBA" id="ARBA00023015"/>
    </source>
</evidence>
<organism evidence="6 7">
    <name type="scientific">Pseudovibrio ascidiaceicola</name>
    <dbReference type="NCBI Taxonomy" id="285279"/>
    <lineage>
        <taxon>Bacteria</taxon>
        <taxon>Pseudomonadati</taxon>
        <taxon>Pseudomonadota</taxon>
        <taxon>Alphaproteobacteria</taxon>
        <taxon>Hyphomicrobiales</taxon>
        <taxon>Stappiaceae</taxon>
        <taxon>Pseudovibrio</taxon>
    </lineage>
</organism>
<sequence>MRSYLEKVPESEDGSFKVMNRRLHEGIPFSWHHHPEYELTLTLNSEGQRYVGDHVGEYGHGDLVLLGPNLPHTWASQSRPDEGKPHVALVIWFEPEWIERITSEMSELAGVKKLFRRALAGLSFSDAARRRVVPRIKNFFEEDPLERLFIILRVLADLSEDEYAMQLAHDPVVLSSADGGNERIDRVLTLIHSEYARVLSLEELAETAALSVSGVHRLFQRHTGQTISEYLKRIRIGDACAQLSGGDAPVSMIAHNVGYSALANFNRQFRAVKGMTPREYRTRFRG</sequence>
<proteinExistence type="predicted"/>
<dbReference type="InterPro" id="IPR020449">
    <property type="entry name" value="Tscrpt_reg_AraC-type_HTH"/>
</dbReference>
<dbReference type="CDD" id="cd06976">
    <property type="entry name" value="cupin_MtlR-like_N"/>
    <property type="match status" value="1"/>
</dbReference>
<dbReference type="InterPro" id="IPR050204">
    <property type="entry name" value="AraC_XylS_family_regulators"/>
</dbReference>
<evidence type="ECO:0000256" key="3">
    <source>
        <dbReference type="ARBA" id="ARBA00023159"/>
    </source>
</evidence>
<dbReference type="PANTHER" id="PTHR46796">
    <property type="entry name" value="HTH-TYPE TRANSCRIPTIONAL ACTIVATOR RHAS-RELATED"/>
    <property type="match status" value="1"/>
</dbReference>
<gene>
    <name evidence="6" type="ORF">SAMN04488518_1178</name>
</gene>
<keyword evidence="2 6" id="KW-0238">DNA-binding</keyword>
<dbReference type="InterPro" id="IPR011051">
    <property type="entry name" value="RmlC_Cupin_sf"/>
</dbReference>
<keyword evidence="1" id="KW-0805">Transcription regulation</keyword>
<dbReference type="InterPro" id="IPR003313">
    <property type="entry name" value="AraC-bd"/>
</dbReference>
<reference evidence="6 7" key="1">
    <citation type="submission" date="2016-10" db="EMBL/GenBank/DDBJ databases">
        <authorList>
            <person name="Varghese N."/>
            <person name="Submissions S."/>
        </authorList>
    </citation>
    <scope>NUCLEOTIDE SEQUENCE [LARGE SCALE GENOMIC DNA]</scope>
    <source>
        <strain evidence="6 7">DSM 16392</strain>
    </source>
</reference>
<dbReference type="InterPro" id="IPR018062">
    <property type="entry name" value="HTH_AraC-typ_CS"/>
</dbReference>
<name>A0A1I4F2G7_9HYPH</name>
<dbReference type="SUPFAM" id="SSF51182">
    <property type="entry name" value="RmlC-like cupins"/>
    <property type="match status" value="1"/>
</dbReference>